<keyword evidence="5 7" id="KW-1133">Transmembrane helix</keyword>
<keyword evidence="3" id="KW-1003">Cell membrane</keyword>
<evidence type="ECO:0000259" key="8">
    <source>
        <dbReference type="Pfam" id="PF00892"/>
    </source>
</evidence>
<feature type="transmembrane region" description="Helical" evidence="7">
    <location>
        <begin position="76"/>
        <end position="95"/>
    </location>
</feature>
<dbReference type="InterPro" id="IPR037185">
    <property type="entry name" value="EmrE-like"/>
</dbReference>
<evidence type="ECO:0000256" key="3">
    <source>
        <dbReference type="ARBA" id="ARBA00022475"/>
    </source>
</evidence>
<dbReference type="Pfam" id="PF00892">
    <property type="entry name" value="EamA"/>
    <property type="match status" value="2"/>
</dbReference>
<accession>A0A7X9YIX2</accession>
<feature type="domain" description="EamA" evidence="8">
    <location>
        <begin position="187"/>
        <end position="322"/>
    </location>
</feature>
<dbReference type="InterPro" id="IPR000620">
    <property type="entry name" value="EamA_dom"/>
</dbReference>
<evidence type="ECO:0000313" key="10">
    <source>
        <dbReference type="Proteomes" id="UP000546970"/>
    </source>
</evidence>
<keyword evidence="10" id="KW-1185">Reference proteome</keyword>
<dbReference type="InterPro" id="IPR051258">
    <property type="entry name" value="Diverse_Substrate_Transporter"/>
</dbReference>
<feature type="domain" description="EamA" evidence="8">
    <location>
        <begin position="48"/>
        <end position="179"/>
    </location>
</feature>
<feature type="transmembrane region" description="Helical" evidence="7">
    <location>
        <begin position="280"/>
        <end position="301"/>
    </location>
</feature>
<evidence type="ECO:0000256" key="7">
    <source>
        <dbReference type="SAM" id="Phobius"/>
    </source>
</evidence>
<gene>
    <name evidence="9" type="ORF">HF320_08185</name>
</gene>
<feature type="transmembrane region" description="Helical" evidence="7">
    <location>
        <begin position="163"/>
        <end position="184"/>
    </location>
</feature>
<dbReference type="AlphaFoldDB" id="A0A7X9YIX2"/>
<feature type="transmembrane region" description="Helical" evidence="7">
    <location>
        <begin position="307"/>
        <end position="329"/>
    </location>
</feature>
<keyword evidence="6 7" id="KW-0472">Membrane</keyword>
<dbReference type="SUPFAM" id="SSF103481">
    <property type="entry name" value="Multidrug resistance efflux transporter EmrE"/>
    <property type="match status" value="2"/>
</dbReference>
<evidence type="ECO:0000313" key="9">
    <source>
        <dbReference type="EMBL" id="NMF56299.1"/>
    </source>
</evidence>
<comment type="similarity">
    <text evidence="2">Belongs to the EamA transporter family.</text>
</comment>
<dbReference type="GO" id="GO:0005886">
    <property type="term" value="C:plasma membrane"/>
    <property type="evidence" value="ECO:0007669"/>
    <property type="project" value="UniProtKB-SubCell"/>
</dbReference>
<evidence type="ECO:0000256" key="1">
    <source>
        <dbReference type="ARBA" id="ARBA00004651"/>
    </source>
</evidence>
<keyword evidence="4 7" id="KW-0812">Transmembrane</keyword>
<comment type="subcellular location">
    <subcellularLocation>
        <location evidence="1">Cell membrane</location>
        <topology evidence="1">Multi-pass membrane protein</topology>
    </subcellularLocation>
</comment>
<evidence type="ECO:0000256" key="2">
    <source>
        <dbReference type="ARBA" id="ARBA00007362"/>
    </source>
</evidence>
<evidence type="ECO:0000256" key="6">
    <source>
        <dbReference type="ARBA" id="ARBA00023136"/>
    </source>
</evidence>
<organism evidence="9 10">
    <name type="scientific">Collinsella acetigenes</name>
    <dbReference type="NCBI Taxonomy" id="2713419"/>
    <lineage>
        <taxon>Bacteria</taxon>
        <taxon>Bacillati</taxon>
        <taxon>Actinomycetota</taxon>
        <taxon>Coriobacteriia</taxon>
        <taxon>Coriobacteriales</taxon>
        <taxon>Coriobacteriaceae</taxon>
        <taxon>Collinsella</taxon>
    </lineage>
</organism>
<dbReference type="EMBL" id="JABBCP010000007">
    <property type="protein sequence ID" value="NMF56299.1"/>
    <property type="molecule type" value="Genomic_DNA"/>
</dbReference>
<feature type="transmembrane region" description="Helical" evidence="7">
    <location>
        <begin position="107"/>
        <end position="125"/>
    </location>
</feature>
<name>A0A7X9YIX2_9ACTN</name>
<sequence>MSCLWEKRAVANKLDISDAKPFDDGVPVDREDRSPGELRGAGARSPLFWKLILVAMALMWGFSFCMMKDVLDALPPYLLLACRFLIAALIMLILFFRRIRAHFNRTYIVAGLLMGTSLWAAYVLQTVGLVDTTAGKNAFLTGTYCVLVPFIGHTVMGEKLTRYNLGAAFLCLAGIAFVALDSFTVGKGDLLTLAGAVFFAIEIVIAAKFGRNLDVNAITFWMFLVVALLCVAGWLLTEQIPPLSTFTPSLVGTVLFLAVMCTCVGMLVQNLGLAHVPSSTGSLLLSLESPSGVLFSVLLGGEVLTGRLLFGFALIFLSVVLSETHFAFLRRK</sequence>
<feature type="transmembrane region" description="Helical" evidence="7">
    <location>
        <begin position="217"/>
        <end position="237"/>
    </location>
</feature>
<evidence type="ECO:0000256" key="4">
    <source>
        <dbReference type="ARBA" id="ARBA00022692"/>
    </source>
</evidence>
<comment type="caution">
    <text evidence="9">The sequence shown here is derived from an EMBL/GenBank/DDBJ whole genome shotgun (WGS) entry which is preliminary data.</text>
</comment>
<dbReference type="PANTHER" id="PTHR42920">
    <property type="entry name" value="OS03G0707200 PROTEIN-RELATED"/>
    <property type="match status" value="1"/>
</dbReference>
<feature type="transmembrane region" description="Helical" evidence="7">
    <location>
        <begin position="190"/>
        <end position="210"/>
    </location>
</feature>
<feature type="transmembrane region" description="Helical" evidence="7">
    <location>
        <begin position="249"/>
        <end position="268"/>
    </location>
</feature>
<proteinExistence type="inferred from homology"/>
<feature type="transmembrane region" description="Helical" evidence="7">
    <location>
        <begin position="137"/>
        <end position="156"/>
    </location>
</feature>
<dbReference type="Proteomes" id="UP000546970">
    <property type="component" value="Unassembled WGS sequence"/>
</dbReference>
<evidence type="ECO:0000256" key="5">
    <source>
        <dbReference type="ARBA" id="ARBA00022989"/>
    </source>
</evidence>
<dbReference type="PANTHER" id="PTHR42920:SF5">
    <property type="entry name" value="EAMA DOMAIN-CONTAINING PROTEIN"/>
    <property type="match status" value="1"/>
</dbReference>
<feature type="transmembrane region" description="Helical" evidence="7">
    <location>
        <begin position="47"/>
        <end position="64"/>
    </location>
</feature>
<protein>
    <submittedName>
        <fullName evidence="9">DMT family transporter</fullName>
    </submittedName>
</protein>
<reference evidence="9 10" key="1">
    <citation type="submission" date="2020-04" db="EMBL/GenBank/DDBJ databases">
        <title>Collinsella sp. KGMB02528 nov., an anaerobic actinobacterium isolated from human feces.</title>
        <authorList>
            <person name="Han K.-I."/>
            <person name="Eom M.K."/>
            <person name="Kim J.-S."/>
            <person name="Lee K.C."/>
            <person name="Suh M.K."/>
            <person name="Park S.-H."/>
            <person name="Lee J.H."/>
            <person name="Kang S.W."/>
            <person name="Park J.-E."/>
            <person name="Oh B.S."/>
            <person name="Yu S.Y."/>
            <person name="Choi S.-H."/>
            <person name="Lee D.H."/>
            <person name="Yoon H."/>
            <person name="Kim B.-Y."/>
            <person name="Lee J.H."/>
            <person name="Lee J.-S."/>
        </authorList>
    </citation>
    <scope>NUCLEOTIDE SEQUENCE [LARGE SCALE GENOMIC DNA]</scope>
    <source>
        <strain evidence="9 10">KGMB02528</strain>
    </source>
</reference>